<gene>
    <name evidence="1" type="ORF">O6H91_07G098100</name>
</gene>
<protein>
    <submittedName>
        <fullName evidence="1">Uncharacterized protein</fullName>
    </submittedName>
</protein>
<name>A0ACC2D850_DIPCM</name>
<sequence>MNCLNIVKLVDLTDDCSSKNEGSYARSPKCLRHKDDSISSESGWTAYLEQSVTESFLKIGHQGMIPRIVSDISHGLSHRQGTIVTDHEDPSIASDASSGPQFPVCCHDSEQQLEKHMVDENILEDEELRPFCGHDPWESTRSSESMSAVPPRMQSEEGKRRKKRCQQQRQLTKHIQQELDAVEDRLAALQQLIPYCEELGQEELLVVATEYVKSLERIVHNFLKLNHDYAFEGKSGGLEIAHQVTALQDKGLCLMPLSMLICHTRF</sequence>
<organism evidence="1 2">
    <name type="scientific">Diphasiastrum complanatum</name>
    <name type="common">Issler's clubmoss</name>
    <name type="synonym">Lycopodium complanatum</name>
    <dbReference type="NCBI Taxonomy" id="34168"/>
    <lineage>
        <taxon>Eukaryota</taxon>
        <taxon>Viridiplantae</taxon>
        <taxon>Streptophyta</taxon>
        <taxon>Embryophyta</taxon>
        <taxon>Tracheophyta</taxon>
        <taxon>Lycopodiopsida</taxon>
        <taxon>Lycopodiales</taxon>
        <taxon>Lycopodiaceae</taxon>
        <taxon>Lycopodioideae</taxon>
        <taxon>Diphasiastrum</taxon>
    </lineage>
</organism>
<evidence type="ECO:0000313" key="1">
    <source>
        <dbReference type="EMBL" id="KAJ7550383.1"/>
    </source>
</evidence>
<evidence type="ECO:0000313" key="2">
    <source>
        <dbReference type="Proteomes" id="UP001162992"/>
    </source>
</evidence>
<keyword evidence="2" id="KW-1185">Reference proteome</keyword>
<dbReference type="Proteomes" id="UP001162992">
    <property type="component" value="Chromosome 7"/>
</dbReference>
<dbReference type="EMBL" id="CM055098">
    <property type="protein sequence ID" value="KAJ7550383.1"/>
    <property type="molecule type" value="Genomic_DNA"/>
</dbReference>
<comment type="caution">
    <text evidence="1">The sequence shown here is derived from an EMBL/GenBank/DDBJ whole genome shotgun (WGS) entry which is preliminary data.</text>
</comment>
<reference evidence="2" key="1">
    <citation type="journal article" date="2024" name="Proc. Natl. Acad. Sci. U.S.A.">
        <title>Extraordinary preservation of gene collinearity over three hundred million years revealed in homosporous lycophytes.</title>
        <authorList>
            <person name="Li C."/>
            <person name="Wickell D."/>
            <person name="Kuo L.Y."/>
            <person name="Chen X."/>
            <person name="Nie B."/>
            <person name="Liao X."/>
            <person name="Peng D."/>
            <person name="Ji J."/>
            <person name="Jenkins J."/>
            <person name="Williams M."/>
            <person name="Shu S."/>
            <person name="Plott C."/>
            <person name="Barry K."/>
            <person name="Rajasekar S."/>
            <person name="Grimwood J."/>
            <person name="Han X."/>
            <person name="Sun S."/>
            <person name="Hou Z."/>
            <person name="He W."/>
            <person name="Dai G."/>
            <person name="Sun C."/>
            <person name="Schmutz J."/>
            <person name="Leebens-Mack J.H."/>
            <person name="Li F.W."/>
            <person name="Wang L."/>
        </authorList>
    </citation>
    <scope>NUCLEOTIDE SEQUENCE [LARGE SCALE GENOMIC DNA]</scope>
    <source>
        <strain evidence="2">cv. PW_Plant_1</strain>
    </source>
</reference>
<proteinExistence type="predicted"/>
<accession>A0ACC2D850</accession>